<protein>
    <submittedName>
        <fullName evidence="6">Helix-turn-helix domain-containing protein</fullName>
    </submittedName>
</protein>
<dbReference type="AlphaFoldDB" id="A0A4R9JWJ0"/>
<dbReference type="SMART" id="SM00342">
    <property type="entry name" value="HTH_ARAC"/>
    <property type="match status" value="1"/>
</dbReference>
<dbReference type="InterPro" id="IPR018060">
    <property type="entry name" value="HTH_AraC"/>
</dbReference>
<proteinExistence type="predicted"/>
<gene>
    <name evidence="6" type="ORF">EHQ58_16070</name>
</gene>
<keyword evidence="4" id="KW-0472">Membrane</keyword>
<sequence>MARTFCKHIFLLGIALITVSDSYARDLTQVVSLQPIETIQKELRQLDEKSMVIHYGFQKEDVQFSILAKNQATKTKSYFLIFLWSHLDEVEVCIQKETCTKAGYSHPVSAWPVMQIFPTFPLELPPNGEKEIAIRIRSKNFIESEIKLITTEELFEIINWQTGLVFSFLILILAFLFRLIYFCLLYKKRWLYFLTAFHFAIFLVFIFGSGLANYYLFPNYAIPLSLFKKVIIGILILTGCAWLSDYFQTKIRYPISHRSFQAATVLAVFLIFCSFTDTPRVLISVLYTGLYLALTILSIRLALTNLKDQLRPTPWLILSLLCLLIFEVLNIFSYETFDSHDSKIYLFFLSIFIPANAFFVSRTIRAHIYDIETELTLTKLEILKFKRDLNLSLPMANSSDRKSYLNGVNIEEVIEKLTSLMTEDKVFLEEELRLSDLAALLGLTVHQTSEILNQILKISFADLLKKYRIEEAKRLLVEDVRKPVLDVALECGFTSKSVFNEAFRKHESLTPLEFRKKQLQLYS</sequence>
<organism evidence="6 7">
    <name type="scientific">Leptospira ognonensis</name>
    <dbReference type="NCBI Taxonomy" id="2484945"/>
    <lineage>
        <taxon>Bacteria</taxon>
        <taxon>Pseudomonadati</taxon>
        <taxon>Spirochaetota</taxon>
        <taxon>Spirochaetia</taxon>
        <taxon>Leptospirales</taxon>
        <taxon>Leptospiraceae</taxon>
        <taxon>Leptospira</taxon>
    </lineage>
</organism>
<keyword evidence="4" id="KW-1133">Transmembrane helix</keyword>
<accession>A0A4R9JWJ0</accession>
<dbReference type="PANTHER" id="PTHR43280">
    <property type="entry name" value="ARAC-FAMILY TRANSCRIPTIONAL REGULATOR"/>
    <property type="match status" value="1"/>
</dbReference>
<dbReference type="GO" id="GO:0043565">
    <property type="term" value="F:sequence-specific DNA binding"/>
    <property type="evidence" value="ECO:0007669"/>
    <property type="project" value="InterPro"/>
</dbReference>
<feature type="transmembrane region" description="Helical" evidence="4">
    <location>
        <begin position="164"/>
        <end position="184"/>
    </location>
</feature>
<evidence type="ECO:0000256" key="4">
    <source>
        <dbReference type="SAM" id="Phobius"/>
    </source>
</evidence>
<feature type="transmembrane region" description="Helical" evidence="4">
    <location>
        <begin position="315"/>
        <end position="332"/>
    </location>
</feature>
<keyword evidence="2" id="KW-0238">DNA-binding</keyword>
<dbReference type="Pfam" id="PF07696">
    <property type="entry name" value="7TMR-DISMED2"/>
    <property type="match status" value="1"/>
</dbReference>
<name>A0A4R9JWJ0_9LEPT</name>
<evidence type="ECO:0000313" key="6">
    <source>
        <dbReference type="EMBL" id="TGL56711.1"/>
    </source>
</evidence>
<keyword evidence="1" id="KW-0805">Transcription regulation</keyword>
<dbReference type="PANTHER" id="PTHR43280:SF29">
    <property type="entry name" value="ARAC-FAMILY TRANSCRIPTIONAL REGULATOR"/>
    <property type="match status" value="1"/>
</dbReference>
<dbReference type="SUPFAM" id="SSF46689">
    <property type="entry name" value="Homeodomain-like"/>
    <property type="match status" value="1"/>
</dbReference>
<dbReference type="PROSITE" id="PS00041">
    <property type="entry name" value="HTH_ARAC_FAMILY_1"/>
    <property type="match status" value="1"/>
</dbReference>
<evidence type="ECO:0000259" key="5">
    <source>
        <dbReference type="PROSITE" id="PS01124"/>
    </source>
</evidence>
<dbReference type="InterPro" id="IPR018062">
    <property type="entry name" value="HTH_AraC-typ_CS"/>
</dbReference>
<feature type="transmembrane region" description="Helical" evidence="4">
    <location>
        <begin position="344"/>
        <end position="361"/>
    </location>
</feature>
<dbReference type="Proteomes" id="UP000297693">
    <property type="component" value="Unassembled WGS sequence"/>
</dbReference>
<feature type="transmembrane region" description="Helical" evidence="4">
    <location>
        <begin position="281"/>
        <end position="303"/>
    </location>
</feature>
<dbReference type="Pfam" id="PF12833">
    <property type="entry name" value="HTH_18"/>
    <property type="match status" value="1"/>
</dbReference>
<dbReference type="Gene3D" id="1.10.10.60">
    <property type="entry name" value="Homeodomain-like"/>
    <property type="match status" value="1"/>
</dbReference>
<keyword evidence="3" id="KW-0804">Transcription</keyword>
<dbReference type="RefSeq" id="WP_135624929.1">
    <property type="nucleotide sequence ID" value="NZ_RQGD01000045.1"/>
</dbReference>
<keyword evidence="7" id="KW-1185">Reference proteome</keyword>
<feature type="transmembrane region" description="Helical" evidence="4">
    <location>
        <begin position="191"/>
        <end position="217"/>
    </location>
</feature>
<feature type="transmembrane region" description="Helical" evidence="4">
    <location>
        <begin position="259"/>
        <end position="275"/>
    </location>
</feature>
<dbReference type="OrthoDB" id="313482at2"/>
<dbReference type="InterPro" id="IPR009057">
    <property type="entry name" value="Homeodomain-like_sf"/>
</dbReference>
<evidence type="ECO:0000256" key="2">
    <source>
        <dbReference type="ARBA" id="ARBA00023125"/>
    </source>
</evidence>
<dbReference type="Gene3D" id="2.60.40.2380">
    <property type="match status" value="1"/>
</dbReference>
<keyword evidence="4" id="KW-0812">Transmembrane</keyword>
<dbReference type="EMBL" id="RQGD01000045">
    <property type="protein sequence ID" value="TGL56711.1"/>
    <property type="molecule type" value="Genomic_DNA"/>
</dbReference>
<dbReference type="InterPro" id="IPR011622">
    <property type="entry name" value="7TMR_DISM_rcpt_extracell_dom2"/>
</dbReference>
<evidence type="ECO:0000256" key="1">
    <source>
        <dbReference type="ARBA" id="ARBA00023015"/>
    </source>
</evidence>
<feature type="domain" description="HTH araC/xylS-type" evidence="5">
    <location>
        <begin position="411"/>
        <end position="517"/>
    </location>
</feature>
<evidence type="ECO:0000256" key="3">
    <source>
        <dbReference type="ARBA" id="ARBA00023163"/>
    </source>
</evidence>
<evidence type="ECO:0000313" key="7">
    <source>
        <dbReference type="Proteomes" id="UP000297693"/>
    </source>
</evidence>
<feature type="transmembrane region" description="Helical" evidence="4">
    <location>
        <begin position="229"/>
        <end position="247"/>
    </location>
</feature>
<reference evidence="6" key="1">
    <citation type="journal article" date="2019" name="PLoS Negl. Trop. Dis.">
        <title>Revisiting the worldwide diversity of Leptospira species in the environment.</title>
        <authorList>
            <person name="Vincent A.T."/>
            <person name="Schiettekatte O."/>
            <person name="Bourhy P."/>
            <person name="Veyrier F.J."/>
            <person name="Picardeau M."/>
        </authorList>
    </citation>
    <scope>NUCLEOTIDE SEQUENCE [LARGE SCALE GENOMIC DNA]</scope>
    <source>
        <strain evidence="6">201702476</strain>
    </source>
</reference>
<dbReference type="GO" id="GO:0003700">
    <property type="term" value="F:DNA-binding transcription factor activity"/>
    <property type="evidence" value="ECO:0007669"/>
    <property type="project" value="InterPro"/>
</dbReference>
<dbReference type="PROSITE" id="PS01124">
    <property type="entry name" value="HTH_ARAC_FAMILY_2"/>
    <property type="match status" value="1"/>
</dbReference>
<comment type="caution">
    <text evidence="6">The sequence shown here is derived from an EMBL/GenBank/DDBJ whole genome shotgun (WGS) entry which is preliminary data.</text>
</comment>